<sequence>IYMVILVLQYESAFKSQKLQNWTLPKQYKDVSTFSVEGHTAFIATDRGHLLPGLKKVWLSRAGVWSSFQGTWDLPNRILPSSINPTARSHEGQERLRNWAQNNAGPGTGRRLEPEPRGSSRTSQQEVSPTYVPGPLTSPAAQNQSSSQQCHTPERLASQQSHSHLSP</sequence>
<evidence type="ECO:0000313" key="6">
    <source>
        <dbReference type="Ensembl" id="ENSDCDP00010037975.1"/>
    </source>
</evidence>
<dbReference type="GO" id="GO:0044782">
    <property type="term" value="P:cilium organization"/>
    <property type="evidence" value="ECO:0007669"/>
    <property type="project" value="TreeGrafter"/>
</dbReference>
<dbReference type="GeneTree" id="ENSGT00940000177826"/>
<gene>
    <name evidence="6" type="primary">CFAP126</name>
</gene>
<evidence type="ECO:0000256" key="2">
    <source>
        <dbReference type="ARBA" id="ARBA00019181"/>
    </source>
</evidence>
<organism evidence="6 7">
    <name type="scientific">Denticeps clupeoides</name>
    <name type="common">denticle herring</name>
    <dbReference type="NCBI Taxonomy" id="299321"/>
    <lineage>
        <taxon>Eukaryota</taxon>
        <taxon>Metazoa</taxon>
        <taxon>Chordata</taxon>
        <taxon>Craniata</taxon>
        <taxon>Vertebrata</taxon>
        <taxon>Euteleostomi</taxon>
        <taxon>Actinopterygii</taxon>
        <taxon>Neopterygii</taxon>
        <taxon>Teleostei</taxon>
        <taxon>Clupei</taxon>
        <taxon>Clupeiformes</taxon>
        <taxon>Denticipitoidei</taxon>
        <taxon>Denticipitidae</taxon>
        <taxon>Denticeps</taxon>
    </lineage>
</organism>
<feature type="region of interest" description="Disordered" evidence="5">
    <location>
        <begin position="81"/>
        <end position="167"/>
    </location>
</feature>
<feature type="compositionally biased region" description="Basic and acidic residues" evidence="5">
    <location>
        <begin position="88"/>
        <end position="97"/>
    </location>
</feature>
<dbReference type="AlphaFoldDB" id="A0AAY4CXH5"/>
<evidence type="ECO:0000256" key="4">
    <source>
        <dbReference type="ARBA" id="ARBA00045261"/>
    </source>
</evidence>
<dbReference type="Proteomes" id="UP000694580">
    <property type="component" value="Chromosome 10"/>
</dbReference>
<feature type="compositionally biased region" description="Polar residues" evidence="5">
    <location>
        <begin position="157"/>
        <end position="167"/>
    </location>
</feature>
<evidence type="ECO:0000256" key="1">
    <source>
        <dbReference type="ARBA" id="ARBA00009887"/>
    </source>
</evidence>
<dbReference type="InterPro" id="IPR038797">
    <property type="entry name" value="Fltp"/>
</dbReference>
<evidence type="ECO:0000313" key="7">
    <source>
        <dbReference type="Proteomes" id="UP000694580"/>
    </source>
</evidence>
<protein>
    <recommendedName>
        <fullName evidence="2">Protein Flattop</fullName>
    </recommendedName>
    <alternativeName>
        <fullName evidence="3">Cilia- and flagella-associated protein 126</fullName>
    </alternativeName>
</protein>
<feature type="compositionally biased region" description="Polar residues" evidence="5">
    <location>
        <begin position="119"/>
        <end position="128"/>
    </location>
</feature>
<dbReference type="PANTHER" id="PTHR34639">
    <property type="entry name" value="PROTEIN FLATTOP"/>
    <property type="match status" value="1"/>
</dbReference>
<dbReference type="GO" id="GO:0036064">
    <property type="term" value="C:ciliary basal body"/>
    <property type="evidence" value="ECO:0007669"/>
    <property type="project" value="TreeGrafter"/>
</dbReference>
<dbReference type="Ensembl" id="ENSDCDT00010047568.1">
    <property type="protein sequence ID" value="ENSDCDP00010037975.1"/>
    <property type="gene ID" value="ENSDCDG00010024624.1"/>
</dbReference>
<dbReference type="Pfam" id="PF22611">
    <property type="entry name" value="CFAP126"/>
    <property type="match status" value="1"/>
</dbReference>
<accession>A0AAY4CXH5</accession>
<reference evidence="6 7" key="1">
    <citation type="submission" date="2020-06" db="EMBL/GenBank/DDBJ databases">
        <authorList>
            <consortium name="Wellcome Sanger Institute Data Sharing"/>
        </authorList>
    </citation>
    <scope>NUCLEOTIDE SEQUENCE [LARGE SCALE GENOMIC DNA]</scope>
</reference>
<dbReference type="PANTHER" id="PTHR34639:SF1">
    <property type="entry name" value="PROTEIN FLATTOP"/>
    <property type="match status" value="1"/>
</dbReference>
<reference evidence="6" key="3">
    <citation type="submission" date="2025-09" db="UniProtKB">
        <authorList>
            <consortium name="Ensembl"/>
        </authorList>
    </citation>
    <scope>IDENTIFICATION</scope>
</reference>
<reference evidence="6" key="2">
    <citation type="submission" date="2025-08" db="UniProtKB">
        <authorList>
            <consortium name="Ensembl"/>
        </authorList>
    </citation>
    <scope>IDENTIFICATION</scope>
</reference>
<comment type="similarity">
    <text evidence="1">Belongs to the Flattop family.</text>
</comment>
<proteinExistence type="inferred from homology"/>
<evidence type="ECO:0000256" key="5">
    <source>
        <dbReference type="SAM" id="MobiDB-lite"/>
    </source>
</evidence>
<comment type="function">
    <text evidence="4">Microtubule inner protein (MIP) part of the dynein-decorated doublet microtubules (DMTs) in cilia axoneme. Acts as a regulator of cilium basal body docking and positioning in mono- and multiciliated cells. Regulates basal body docking and cilia formation in multiciliated lung cells. Regulates kinocilium positioning and stereocilia bundle morphogenesis in the inner ear.</text>
</comment>
<evidence type="ECO:0000256" key="3">
    <source>
        <dbReference type="ARBA" id="ARBA00033306"/>
    </source>
</evidence>
<keyword evidence="7" id="KW-1185">Reference proteome</keyword>
<name>A0AAY4CXH5_9TELE</name>
<dbReference type="CDD" id="cd23705">
    <property type="entry name" value="Flattop"/>
    <property type="match status" value="1"/>
</dbReference>
<feature type="compositionally biased region" description="Low complexity" evidence="5">
    <location>
        <begin position="138"/>
        <end position="149"/>
    </location>
</feature>